<evidence type="ECO:0000313" key="3">
    <source>
        <dbReference type="EMBL" id="QHT20603.1"/>
    </source>
</evidence>
<evidence type="ECO:0008006" key="4">
    <source>
        <dbReference type="Google" id="ProtNLM"/>
    </source>
</evidence>
<protein>
    <recommendedName>
        <fullName evidence="4">Transmembrane protein</fullName>
    </recommendedName>
</protein>
<reference evidence="3" key="1">
    <citation type="journal article" date="2020" name="Nature">
        <title>Giant virus diversity and host interactions through global metagenomics.</title>
        <authorList>
            <person name="Schulz F."/>
            <person name="Roux S."/>
            <person name="Paez-Espino D."/>
            <person name="Jungbluth S."/>
            <person name="Walsh D.A."/>
            <person name="Denef V.J."/>
            <person name="McMahon K.D."/>
            <person name="Konstantinidis K.T."/>
            <person name="Eloe-Fadrosh E.A."/>
            <person name="Kyrpides N.C."/>
            <person name="Woyke T."/>
        </authorList>
    </citation>
    <scope>NUCLEOTIDE SEQUENCE</scope>
    <source>
        <strain evidence="3">GVMAG-M-3300023174-68</strain>
    </source>
</reference>
<accession>A0A6C0DWD0</accession>
<keyword evidence="2" id="KW-0812">Transmembrane</keyword>
<feature type="region of interest" description="Disordered" evidence="1">
    <location>
        <begin position="84"/>
        <end position="128"/>
    </location>
</feature>
<dbReference type="AlphaFoldDB" id="A0A6C0DWD0"/>
<sequence length="219" mass="25455">MFIVSQILLNQTNVCETKNISTYAIALGLTTYAIVYVYMLFYNTEGMSSFNNYIFYLIGIDLFLSAFYSYYQSDNKRQQFTKLENSKKQDHANINVDPDQDKLKDEEESDVESEESDEESDEEAVEKISDEELTQRLQNFIKQEQIDIEENKVEETKVKVEEAKIEKIKVDEIDTKSDSEVEMNQKPQNDVLLDSHSEPIEQSDTKKRRGRPSKAAIQI</sequence>
<feature type="compositionally biased region" description="Acidic residues" evidence="1">
    <location>
        <begin position="106"/>
        <end position="124"/>
    </location>
</feature>
<evidence type="ECO:0000256" key="1">
    <source>
        <dbReference type="SAM" id="MobiDB-lite"/>
    </source>
</evidence>
<keyword evidence="2" id="KW-0472">Membrane</keyword>
<organism evidence="3">
    <name type="scientific">viral metagenome</name>
    <dbReference type="NCBI Taxonomy" id="1070528"/>
    <lineage>
        <taxon>unclassified sequences</taxon>
        <taxon>metagenomes</taxon>
        <taxon>organismal metagenomes</taxon>
    </lineage>
</organism>
<feature type="transmembrane region" description="Helical" evidence="2">
    <location>
        <begin position="53"/>
        <end position="71"/>
    </location>
</feature>
<name>A0A6C0DWD0_9ZZZZ</name>
<proteinExistence type="predicted"/>
<evidence type="ECO:0000256" key="2">
    <source>
        <dbReference type="SAM" id="Phobius"/>
    </source>
</evidence>
<feature type="compositionally biased region" description="Basic and acidic residues" evidence="1">
    <location>
        <begin position="193"/>
        <end position="205"/>
    </location>
</feature>
<feature type="region of interest" description="Disordered" evidence="1">
    <location>
        <begin position="174"/>
        <end position="219"/>
    </location>
</feature>
<keyword evidence="2" id="KW-1133">Transmembrane helix</keyword>
<dbReference type="EMBL" id="MN739679">
    <property type="protein sequence ID" value="QHT20603.1"/>
    <property type="molecule type" value="Genomic_DNA"/>
</dbReference>
<feature type="transmembrane region" description="Helical" evidence="2">
    <location>
        <begin position="20"/>
        <end position="41"/>
    </location>
</feature>